<evidence type="ECO:0000259" key="1">
    <source>
        <dbReference type="Pfam" id="PF03807"/>
    </source>
</evidence>
<dbReference type="Pfam" id="PF03807">
    <property type="entry name" value="F420_oxidored"/>
    <property type="match status" value="1"/>
</dbReference>
<dbReference type="InterPro" id="IPR008927">
    <property type="entry name" value="6-PGluconate_DH-like_C_sf"/>
</dbReference>
<accession>A0A2T0MCG8</accession>
<dbReference type="AlphaFoldDB" id="A0A2T0MCG8"/>
<dbReference type="InterPro" id="IPR036291">
    <property type="entry name" value="NAD(P)-bd_dom_sf"/>
</dbReference>
<dbReference type="OrthoDB" id="9810755at2"/>
<dbReference type="InterPro" id="IPR028939">
    <property type="entry name" value="P5C_Rdtase_cat_N"/>
</dbReference>
<proteinExistence type="predicted"/>
<feature type="domain" description="DUF2520" evidence="2">
    <location>
        <begin position="121"/>
        <end position="245"/>
    </location>
</feature>
<comment type="caution">
    <text evidence="3">The sequence shown here is derived from an EMBL/GenBank/DDBJ whole genome shotgun (WGS) entry which is preliminary data.</text>
</comment>
<dbReference type="PANTHER" id="PTHR40459:SF1">
    <property type="entry name" value="CONSERVED HYPOTHETICAL ALANINE AND LEUCINE RICH PROTEIN"/>
    <property type="match status" value="1"/>
</dbReference>
<protein>
    <submittedName>
        <fullName evidence="3">Semialdehyde dehydrogenase family protein</fullName>
    </submittedName>
</protein>
<feature type="domain" description="Pyrroline-5-carboxylate reductase catalytic N-terminal" evidence="1">
    <location>
        <begin position="3"/>
        <end position="85"/>
    </location>
</feature>
<dbReference type="PANTHER" id="PTHR40459">
    <property type="entry name" value="CONSERVED HYPOTHETICAL ALANINE AND LEUCINE RICH PROTEIN"/>
    <property type="match status" value="1"/>
</dbReference>
<keyword evidence="4" id="KW-1185">Reference proteome</keyword>
<gene>
    <name evidence="3" type="ORF">CLV81_3597</name>
</gene>
<dbReference type="SUPFAM" id="SSF48179">
    <property type="entry name" value="6-phosphogluconate dehydrogenase C-terminal domain-like"/>
    <property type="match status" value="1"/>
</dbReference>
<evidence type="ECO:0000313" key="3">
    <source>
        <dbReference type="EMBL" id="PRX55189.1"/>
    </source>
</evidence>
<dbReference type="Proteomes" id="UP000237640">
    <property type="component" value="Unassembled WGS sequence"/>
</dbReference>
<dbReference type="Pfam" id="PF10728">
    <property type="entry name" value="DUF2520"/>
    <property type="match status" value="1"/>
</dbReference>
<dbReference type="InterPro" id="IPR037108">
    <property type="entry name" value="TM1727-like_C_sf"/>
</dbReference>
<evidence type="ECO:0000313" key="4">
    <source>
        <dbReference type="Proteomes" id="UP000237640"/>
    </source>
</evidence>
<evidence type="ECO:0000259" key="2">
    <source>
        <dbReference type="Pfam" id="PF10728"/>
    </source>
</evidence>
<dbReference type="RefSeq" id="WP_106146880.1">
    <property type="nucleotide sequence ID" value="NZ_PVYX01000002.1"/>
</dbReference>
<name>A0A2T0MCG8_9FLAO</name>
<dbReference type="GO" id="GO:0016620">
    <property type="term" value="F:oxidoreductase activity, acting on the aldehyde or oxo group of donors, NAD or NADP as acceptor"/>
    <property type="evidence" value="ECO:0007669"/>
    <property type="project" value="InterPro"/>
</dbReference>
<dbReference type="SUPFAM" id="SSF51735">
    <property type="entry name" value="NAD(P)-binding Rossmann-fold domains"/>
    <property type="match status" value="1"/>
</dbReference>
<organism evidence="3 4">
    <name type="scientific">Flagellimonas meridianipacifica</name>
    <dbReference type="NCBI Taxonomy" id="1080225"/>
    <lineage>
        <taxon>Bacteria</taxon>
        <taxon>Pseudomonadati</taxon>
        <taxon>Bacteroidota</taxon>
        <taxon>Flavobacteriia</taxon>
        <taxon>Flavobacteriales</taxon>
        <taxon>Flavobacteriaceae</taxon>
        <taxon>Flagellimonas</taxon>
    </lineage>
</organism>
<dbReference type="EMBL" id="PVYX01000002">
    <property type="protein sequence ID" value="PRX55189.1"/>
    <property type="molecule type" value="Genomic_DNA"/>
</dbReference>
<dbReference type="GO" id="GO:0051287">
    <property type="term" value="F:NAD binding"/>
    <property type="evidence" value="ECO:0007669"/>
    <property type="project" value="InterPro"/>
</dbReference>
<dbReference type="Gene3D" id="1.10.1040.20">
    <property type="entry name" value="ProC-like, C-terminal domain"/>
    <property type="match status" value="1"/>
</dbReference>
<dbReference type="InterPro" id="IPR018931">
    <property type="entry name" value="DUF2520"/>
</dbReference>
<sequence>MLKVVVIGTGNVAENLIHALNESEQVKLVQIVGRDRHTLEKYTNIANVTWDFGNIEDVDIYIIAVSDGAIETVSKKLSKKQGIVVHTSGATAMNSILSEKKGVFYPLQTFTKGRVLDFSNIPICVEASNTEGVFVLRELGACISKRVYEVNSEQRKKLHLAAVFANNFSNHLFHISETLCVKEGLSFELLKPLILETVEKLEILSPFEAQTGPARRKDTESMERHLELLSDNQHKKLYKLLSQAITKTYEKEL</sequence>
<reference evidence="3 4" key="1">
    <citation type="submission" date="2018-03" db="EMBL/GenBank/DDBJ databases">
        <title>Genomic Encyclopedia of Archaeal and Bacterial Type Strains, Phase II (KMG-II): from individual species to whole genera.</title>
        <authorList>
            <person name="Goeker M."/>
        </authorList>
    </citation>
    <scope>NUCLEOTIDE SEQUENCE [LARGE SCALE GENOMIC DNA]</scope>
    <source>
        <strain evidence="3 4">DSM 25027</strain>
    </source>
</reference>
<dbReference type="Gene3D" id="3.40.50.720">
    <property type="entry name" value="NAD(P)-binding Rossmann-like Domain"/>
    <property type="match status" value="1"/>
</dbReference>